<feature type="compositionally biased region" description="Basic and acidic residues" evidence="1">
    <location>
        <begin position="253"/>
        <end position="276"/>
    </location>
</feature>
<accession>A0A1I1G2J2</accession>
<proteinExistence type="predicted"/>
<reference evidence="3" key="1">
    <citation type="submission" date="2016-10" db="EMBL/GenBank/DDBJ databases">
        <authorList>
            <person name="Varghese N."/>
            <person name="Submissions S."/>
        </authorList>
    </citation>
    <scope>NUCLEOTIDE SEQUENCE [LARGE SCALE GENOMIC DNA]</scope>
    <source>
        <strain evidence="3">DSM 13078</strain>
    </source>
</reference>
<evidence type="ECO:0008006" key="4">
    <source>
        <dbReference type="Google" id="ProtNLM"/>
    </source>
</evidence>
<protein>
    <recommendedName>
        <fullName evidence="4">Transglutaminase-like superfamily protein</fullName>
    </recommendedName>
</protein>
<dbReference type="Proteomes" id="UP000199161">
    <property type="component" value="Unassembled WGS sequence"/>
</dbReference>
<dbReference type="AlphaFoldDB" id="A0A1I1G2J2"/>
<feature type="region of interest" description="Disordered" evidence="1">
    <location>
        <begin position="28"/>
        <end position="47"/>
    </location>
</feature>
<gene>
    <name evidence="2" type="ORF">SAMN05444422_10467</name>
</gene>
<keyword evidence="3" id="KW-1185">Reference proteome</keyword>
<evidence type="ECO:0000256" key="1">
    <source>
        <dbReference type="SAM" id="MobiDB-lite"/>
    </source>
</evidence>
<dbReference type="OrthoDB" id="110514at2157"/>
<dbReference type="Gene3D" id="3.10.620.30">
    <property type="match status" value="1"/>
</dbReference>
<dbReference type="EMBL" id="FOKW01000004">
    <property type="protein sequence ID" value="SFC05967.1"/>
    <property type="molecule type" value="Genomic_DNA"/>
</dbReference>
<dbReference type="RefSeq" id="WP_089787359.1">
    <property type="nucleotide sequence ID" value="NZ_FOKW01000004.1"/>
</dbReference>
<feature type="region of interest" description="Disordered" evidence="1">
    <location>
        <begin position="248"/>
        <end position="276"/>
    </location>
</feature>
<organism evidence="2 3">
    <name type="scientific">Natronobacterium haloterrestre</name>
    <name type="common">Halobiforma haloterrestris</name>
    <dbReference type="NCBI Taxonomy" id="148448"/>
    <lineage>
        <taxon>Archaea</taxon>
        <taxon>Methanobacteriati</taxon>
        <taxon>Methanobacteriota</taxon>
        <taxon>Stenosarchaea group</taxon>
        <taxon>Halobacteria</taxon>
        <taxon>Halobacteriales</taxon>
        <taxon>Natrialbaceae</taxon>
        <taxon>Natronobacterium</taxon>
    </lineage>
</organism>
<sequence length="420" mass="46498">MNRRELLSTVVRFGSACLGLPGLASSGDADRTVPGVDRSPPEYPRLNRTGIDATVVERSPESVAVRLRSSDPVDVVPVAYERRCQTGRVVATTTGPRLRSTDGLERTLAFEFDGRAGSIDGLRDRPLLYEIRVRPAGEPGTDDRYLCESDPLTRRPSIPFFPGLRDSLPKPTAPDRLPGFARSEREGTYVARFRWRGVDDAPQELEYAIGKSAYRRGRRRGGRYVRTFLESRSNPYARHLVDRLRSISSSRESVGEHGNSDETERVGSREPSERRHLETAVRFVQSLPYAADETTKGVHDYHRTVEETLVDGRGDCKDGTYLLAGLLSQAPFEYETALVFMPNHVVLGVERSALPDPYGDCETVGESPYVPIETTAERPIGRVRDDPIVAIFGPGYGFVDPGSAGAVLEEQARLFSAHYG</sequence>
<evidence type="ECO:0000313" key="2">
    <source>
        <dbReference type="EMBL" id="SFC05967.1"/>
    </source>
</evidence>
<name>A0A1I1G2J2_NATHA</name>
<evidence type="ECO:0000313" key="3">
    <source>
        <dbReference type="Proteomes" id="UP000199161"/>
    </source>
</evidence>